<proteinExistence type="predicted"/>
<dbReference type="Proteomes" id="UP000038009">
    <property type="component" value="Unassembled WGS sequence"/>
</dbReference>
<keyword evidence="1" id="KW-0863">Zinc-finger</keyword>
<evidence type="ECO:0000259" key="3">
    <source>
        <dbReference type="PROSITE" id="PS50158"/>
    </source>
</evidence>
<dbReference type="OMA" id="DHFTRHC"/>
<dbReference type="GO" id="GO:0003676">
    <property type="term" value="F:nucleic acid binding"/>
    <property type="evidence" value="ECO:0007669"/>
    <property type="project" value="InterPro"/>
</dbReference>
<dbReference type="PROSITE" id="PS50158">
    <property type="entry name" value="ZF_CCHC"/>
    <property type="match status" value="1"/>
</dbReference>
<dbReference type="VEuPathDB" id="TriTrypDB:Lsey_0146_0130"/>
<reference evidence="4 5" key="1">
    <citation type="journal article" date="2015" name="PLoS Pathog.">
        <title>Leptomonas seymouri: Adaptations to the Dixenous Life Cycle Analyzed by Genome Sequencing, Transcriptome Profiling and Co-infection with Leishmania donovani.</title>
        <authorList>
            <person name="Kraeva N."/>
            <person name="Butenko A."/>
            <person name="Hlavacova J."/>
            <person name="Kostygov A."/>
            <person name="Myskova J."/>
            <person name="Grybchuk D."/>
            <person name="Lestinova T."/>
            <person name="Votypka J."/>
            <person name="Volf P."/>
            <person name="Opperdoes F."/>
            <person name="Flegontov P."/>
            <person name="Lukes J."/>
            <person name="Yurchenko V."/>
        </authorList>
    </citation>
    <scope>NUCLEOTIDE SEQUENCE [LARGE SCALE GENOMIC DNA]</scope>
    <source>
        <strain evidence="4 5">ATCC 30220</strain>
    </source>
</reference>
<evidence type="ECO:0000313" key="4">
    <source>
        <dbReference type="EMBL" id="KPI86146.1"/>
    </source>
</evidence>
<keyword evidence="5" id="KW-1185">Reference proteome</keyword>
<comment type="caution">
    <text evidence="4">The sequence shown here is derived from an EMBL/GenBank/DDBJ whole genome shotgun (WGS) entry which is preliminary data.</text>
</comment>
<feature type="compositionally biased region" description="Basic and acidic residues" evidence="2">
    <location>
        <begin position="327"/>
        <end position="336"/>
    </location>
</feature>
<feature type="compositionally biased region" description="Low complexity" evidence="2">
    <location>
        <begin position="252"/>
        <end position="269"/>
    </location>
</feature>
<feature type="compositionally biased region" description="Polar residues" evidence="2">
    <location>
        <begin position="272"/>
        <end position="291"/>
    </location>
</feature>
<dbReference type="GO" id="GO:0008270">
    <property type="term" value="F:zinc ion binding"/>
    <property type="evidence" value="ECO:0007669"/>
    <property type="project" value="UniProtKB-KW"/>
</dbReference>
<dbReference type="OrthoDB" id="267257at2759"/>
<sequence>MSRAMVSTRHIPTAAPSFLVYPLPSIADETFLQLIFRRKVLRSLFFGFGRGRLAIVELNDAATAHEVEKLLKEGASVDQGVPARPDAAATKKRAEKQEEVAENVEDLTLADMFAAPATDSGTIDAAPSTAALEQLSDSGDLSHLPFLVYGGRPVHVVVSGVRVSDFYGSGGVVPEKHESKEDRSSSRKKSKREGAAGGKRTRDVDSEPQQPSLAGGSAAAVDAVTPKYPKSACQRCGSRDHFTRHCDGSGVAAAAAPATTTTTEATAETTTDKSGATASPTPRPSLTSLAPTQKKFTKDCCQKCGSPNHFTRHCDGSGAMAPAADVSPDKRPRVDEAPPLSSAAAKEIEAVTATDAAKRKPAVIQRTSKDQCKHCGSDAHLSRHCPGK</sequence>
<feature type="region of interest" description="Disordered" evidence="2">
    <location>
        <begin position="312"/>
        <end position="388"/>
    </location>
</feature>
<dbReference type="AlphaFoldDB" id="A0A0N0P578"/>
<feature type="region of interest" description="Disordered" evidence="2">
    <location>
        <begin position="168"/>
        <end position="221"/>
    </location>
</feature>
<evidence type="ECO:0000256" key="2">
    <source>
        <dbReference type="SAM" id="MobiDB-lite"/>
    </source>
</evidence>
<evidence type="ECO:0000313" key="5">
    <source>
        <dbReference type="Proteomes" id="UP000038009"/>
    </source>
</evidence>
<protein>
    <recommendedName>
        <fullName evidence="3">CCHC-type domain-containing protein</fullName>
    </recommendedName>
</protein>
<dbReference type="InterPro" id="IPR001878">
    <property type="entry name" value="Znf_CCHC"/>
</dbReference>
<dbReference type="EMBL" id="LJSK01000146">
    <property type="protein sequence ID" value="KPI86146.1"/>
    <property type="molecule type" value="Genomic_DNA"/>
</dbReference>
<feature type="compositionally biased region" description="Basic and acidic residues" evidence="2">
    <location>
        <begin position="174"/>
        <end position="185"/>
    </location>
</feature>
<gene>
    <name evidence="4" type="ORF">ABL78_4801</name>
</gene>
<feature type="region of interest" description="Disordered" evidence="2">
    <location>
        <begin position="250"/>
        <end position="293"/>
    </location>
</feature>
<organism evidence="4 5">
    <name type="scientific">Leptomonas seymouri</name>
    <dbReference type="NCBI Taxonomy" id="5684"/>
    <lineage>
        <taxon>Eukaryota</taxon>
        <taxon>Discoba</taxon>
        <taxon>Euglenozoa</taxon>
        <taxon>Kinetoplastea</taxon>
        <taxon>Metakinetoplastina</taxon>
        <taxon>Trypanosomatida</taxon>
        <taxon>Trypanosomatidae</taxon>
        <taxon>Leishmaniinae</taxon>
        <taxon>Leptomonas</taxon>
    </lineage>
</organism>
<dbReference type="Pfam" id="PF13917">
    <property type="entry name" value="zf-CCHC_3"/>
    <property type="match status" value="2"/>
</dbReference>
<keyword evidence="1" id="KW-0479">Metal-binding</keyword>
<feature type="domain" description="CCHC-type" evidence="3">
    <location>
        <begin position="372"/>
        <end position="386"/>
    </location>
</feature>
<dbReference type="SMART" id="SM00343">
    <property type="entry name" value="ZnF_C2HC"/>
    <property type="match status" value="3"/>
</dbReference>
<evidence type="ECO:0000256" key="1">
    <source>
        <dbReference type="PROSITE-ProRule" id="PRU00047"/>
    </source>
</evidence>
<feature type="compositionally biased region" description="Basic and acidic residues" evidence="2">
    <location>
        <begin position="367"/>
        <end position="381"/>
    </location>
</feature>
<accession>A0A0N0P578</accession>
<keyword evidence="1" id="KW-0862">Zinc</keyword>
<name>A0A0N0P578_LEPSE</name>
<dbReference type="Gene3D" id="4.10.60.10">
    <property type="entry name" value="Zinc finger, CCHC-type"/>
    <property type="match status" value="1"/>
</dbReference>